<dbReference type="GO" id="GO:0008233">
    <property type="term" value="F:peptidase activity"/>
    <property type="evidence" value="ECO:0007669"/>
    <property type="project" value="InterPro"/>
</dbReference>
<dbReference type="eggNOG" id="COG0167">
    <property type="taxonomic scope" value="Bacteria"/>
</dbReference>
<dbReference type="HOGENOM" id="CLU_370812_0_0_11"/>
<keyword evidence="2" id="KW-0812">Transmembrane</keyword>
<proteinExistence type="predicted"/>
<feature type="transmembrane region" description="Helical" evidence="2">
    <location>
        <begin position="724"/>
        <end position="743"/>
    </location>
</feature>
<dbReference type="Proteomes" id="UP000008975">
    <property type="component" value="Chromosome"/>
</dbReference>
<evidence type="ECO:0000259" key="4">
    <source>
        <dbReference type="Pfam" id="PF05547"/>
    </source>
</evidence>
<dbReference type="STRING" id="979556.MTES_2267"/>
<feature type="domain" description="Peptidase M6-like" evidence="4">
    <location>
        <begin position="175"/>
        <end position="252"/>
    </location>
</feature>
<dbReference type="Gene3D" id="3.20.20.80">
    <property type="entry name" value="Glycosidases"/>
    <property type="match status" value="1"/>
</dbReference>
<evidence type="ECO:0000256" key="3">
    <source>
        <dbReference type="SAM" id="SignalP"/>
    </source>
</evidence>
<dbReference type="EMBL" id="AP012052">
    <property type="protein sequence ID" value="BAJ75231.1"/>
    <property type="molecule type" value="Genomic_DNA"/>
</dbReference>
<reference evidence="5 6" key="1">
    <citation type="journal article" date="2011" name="J. Bacteriol.">
        <title>Genome sequence of Microbacterium testaceum StLB037, an N-acylhomoserine lactone-degrading bacterium isolated from potato leaves.</title>
        <authorList>
            <person name="Morohoshi T."/>
            <person name="Wang W.-Z."/>
            <person name="Someya N."/>
            <person name="Ikeda T."/>
        </authorList>
    </citation>
    <scope>NUCLEOTIDE SEQUENCE [LARGE SCALE GENOMIC DNA]</scope>
    <source>
        <strain evidence="5 6">StLB037</strain>
    </source>
</reference>
<gene>
    <name evidence="5" type="ordered locus">MTES_2267</name>
</gene>
<evidence type="ECO:0000313" key="5">
    <source>
        <dbReference type="EMBL" id="BAJ75231.1"/>
    </source>
</evidence>
<evidence type="ECO:0000256" key="2">
    <source>
        <dbReference type="SAM" id="Phobius"/>
    </source>
</evidence>
<dbReference type="Pfam" id="PF05547">
    <property type="entry name" value="Peptidase_M6"/>
    <property type="match status" value="1"/>
</dbReference>
<sequence>MKKLGTLRRPSRFLSVLAALAVTASAFVPGGMVASAATADPPPASGIEACRAPAGDSPLREGFPLPANALPASGAPVVQTIYVDFDDAPGDPREIPGIEETFDVSVKALGEASGGALTLQRQSHPVWTRLAGTSAEWEDSGRDLAIAVAGADDVVDFSNVDVVWVVWMTATPRDAFRSHAGSDYQVVADGRTLTHGSLMRQIDLSRGGHWVPTHEMGHVLGLPDLYDTSNDGGPTTRWTGPWDLMASTSGPGHAYFAWHRWMLGWASDAQVACVLPGQERTVSLSPVQSDGPTLLAAVRLDASRVLTVESRRAQKWDIGIPREGVLVSTVDVTRTTGDGPIQVGFADGRHPDVRDETTLSDAPLRAGETYTDAATGVSVHVDSTGGDVDVVRLDASSIAPRPISAKKTIALYRTTQDGTRVVSLDDLVTRDTGVDAVAFGTFDVREDGAFVRNGELFFADTDPGARAELARVRADGIPVVATLGGESASIWSLLSRDFDRYYANLRSYLLTNRFDAVELDIRSPLDTGTVVKLIDALRRDLGPLSTVSLVGDAAAFAGGSDAAPDYPAVAAARGEDVEWFALRLSCDAVPTGAEYRQLVAQLGMPPERVVLSATTSPALCPAGAAFTAPDEFARSLQDIVAAEPRFGGIRGDEYANAVPGGAAAPWQWFATMTAAMNDPAPLPTVSPESTASPDPTVSPKPTASPVPTASDGPSALAQSGTGEWLGLVPLAGILIVAGVLLAGRRRRTTV</sequence>
<dbReference type="GO" id="GO:0006508">
    <property type="term" value="P:proteolysis"/>
    <property type="evidence" value="ECO:0007669"/>
    <property type="project" value="InterPro"/>
</dbReference>
<evidence type="ECO:0000256" key="1">
    <source>
        <dbReference type="SAM" id="MobiDB-lite"/>
    </source>
</evidence>
<dbReference type="PANTHER" id="PTHR41775:SF1">
    <property type="entry name" value="PEPTIDASE M6-LIKE DOMAIN-CONTAINING PROTEIN"/>
    <property type="match status" value="1"/>
</dbReference>
<feature type="compositionally biased region" description="Polar residues" evidence="1">
    <location>
        <begin position="686"/>
        <end position="695"/>
    </location>
</feature>
<dbReference type="SUPFAM" id="SSF51445">
    <property type="entry name" value="(Trans)glycosidases"/>
    <property type="match status" value="1"/>
</dbReference>
<feature type="signal peptide" evidence="3">
    <location>
        <begin position="1"/>
        <end position="26"/>
    </location>
</feature>
<feature type="chain" id="PRO_5038834688" evidence="3">
    <location>
        <begin position="27"/>
        <end position="750"/>
    </location>
</feature>
<reference key="2">
    <citation type="submission" date="2011-02" db="EMBL/GenBank/DDBJ databases">
        <title>Genome sequence of Microbacterium testaceum StLB037.</title>
        <authorList>
            <person name="Morohoshi T."/>
            <person name="Wang W.Z."/>
            <person name="Someya N."/>
            <person name="Ikeda T."/>
        </authorList>
    </citation>
    <scope>NUCLEOTIDE SEQUENCE</scope>
    <source>
        <strain>StLB037</strain>
    </source>
</reference>
<name>E8NFF8_MICTS</name>
<protein>
    <submittedName>
        <fullName evidence="5">3-hexulose-6-phosphate synthase</fullName>
    </submittedName>
</protein>
<dbReference type="AlphaFoldDB" id="E8NFF8"/>
<dbReference type="PANTHER" id="PTHR41775">
    <property type="entry name" value="SECRETED PROTEIN-RELATED"/>
    <property type="match status" value="1"/>
</dbReference>
<accession>E8NFF8</accession>
<dbReference type="InterPro" id="IPR017853">
    <property type="entry name" value="GH"/>
</dbReference>
<dbReference type="KEGG" id="mts:MTES_2267"/>
<keyword evidence="2" id="KW-0472">Membrane</keyword>
<keyword evidence="2" id="KW-1133">Transmembrane helix</keyword>
<keyword evidence="3" id="KW-0732">Signal</keyword>
<organism evidence="5 6">
    <name type="scientific">Microbacterium testaceum (strain StLB037)</name>
    <dbReference type="NCBI Taxonomy" id="979556"/>
    <lineage>
        <taxon>Bacteria</taxon>
        <taxon>Bacillati</taxon>
        <taxon>Actinomycetota</taxon>
        <taxon>Actinomycetes</taxon>
        <taxon>Micrococcales</taxon>
        <taxon>Microbacteriaceae</taxon>
        <taxon>Microbacterium</taxon>
    </lineage>
</organism>
<feature type="region of interest" description="Disordered" evidence="1">
    <location>
        <begin position="680"/>
        <end position="717"/>
    </location>
</feature>
<dbReference type="SUPFAM" id="SSF55486">
    <property type="entry name" value="Metalloproteases ('zincins'), catalytic domain"/>
    <property type="match status" value="1"/>
</dbReference>
<evidence type="ECO:0000313" key="6">
    <source>
        <dbReference type="Proteomes" id="UP000008975"/>
    </source>
</evidence>
<dbReference type="InterPro" id="IPR008757">
    <property type="entry name" value="Peptidase_M6-like_domain"/>
</dbReference>